<protein>
    <submittedName>
        <fullName evidence="3">ChaN family lipoprotein</fullName>
    </submittedName>
</protein>
<gene>
    <name evidence="3" type="ORF">OKW52_00830</name>
</gene>
<dbReference type="SUPFAM" id="SSF159501">
    <property type="entry name" value="EreA/ChaN-like"/>
    <property type="match status" value="1"/>
</dbReference>
<comment type="caution">
    <text evidence="3">The sequence shown here is derived from an EMBL/GenBank/DDBJ whole genome shotgun (WGS) entry which is preliminary data.</text>
</comment>
<evidence type="ECO:0000256" key="1">
    <source>
        <dbReference type="SAM" id="SignalP"/>
    </source>
</evidence>
<evidence type="ECO:0000259" key="2">
    <source>
        <dbReference type="Pfam" id="PF04187"/>
    </source>
</evidence>
<keyword evidence="4" id="KW-1185">Reference proteome</keyword>
<evidence type="ECO:0000313" key="3">
    <source>
        <dbReference type="EMBL" id="MCW1930849.1"/>
    </source>
</evidence>
<organism evidence="3 4">
    <name type="scientific">Pararhodobacter zhoushanensis</name>
    <dbReference type="NCBI Taxonomy" id="2479545"/>
    <lineage>
        <taxon>Bacteria</taxon>
        <taxon>Pseudomonadati</taxon>
        <taxon>Pseudomonadota</taxon>
        <taxon>Alphaproteobacteria</taxon>
        <taxon>Rhodobacterales</taxon>
        <taxon>Paracoccaceae</taxon>
        <taxon>Pararhodobacter</taxon>
    </lineage>
</organism>
<dbReference type="EMBL" id="JAPDFL010000001">
    <property type="protein sequence ID" value="MCW1930849.1"/>
    <property type="molecule type" value="Genomic_DNA"/>
</dbReference>
<feature type="chain" id="PRO_5045052966" evidence="1">
    <location>
        <begin position="18"/>
        <end position="265"/>
    </location>
</feature>
<feature type="domain" description="Haem-binding uptake Tiki superfamily ChaN" evidence="2">
    <location>
        <begin position="26"/>
        <end position="220"/>
    </location>
</feature>
<dbReference type="Gene3D" id="3.40.50.11550">
    <property type="match status" value="2"/>
</dbReference>
<dbReference type="InterPro" id="IPR007314">
    <property type="entry name" value="Cofac_haem-bd_dom"/>
</dbReference>
<dbReference type="CDD" id="cd14727">
    <property type="entry name" value="ChanN-like"/>
    <property type="match status" value="1"/>
</dbReference>
<accession>A0ABT3GTM4</accession>
<feature type="signal peptide" evidence="1">
    <location>
        <begin position="1"/>
        <end position="17"/>
    </location>
</feature>
<name>A0ABT3GTM4_9RHOB</name>
<keyword evidence="3" id="KW-0449">Lipoprotein</keyword>
<evidence type="ECO:0000313" key="4">
    <source>
        <dbReference type="Proteomes" id="UP001208938"/>
    </source>
</evidence>
<dbReference type="RefSeq" id="WP_264504020.1">
    <property type="nucleotide sequence ID" value="NZ_JAPDFL010000001.1"/>
</dbReference>
<dbReference type="Proteomes" id="UP001208938">
    <property type="component" value="Unassembled WGS sequence"/>
</dbReference>
<sequence length="265" mass="28226">MRHALYLILLVAMPAGAQPIPETALDALPPAQITVLGEVHDNPQHHLNQARAITAIRPAAVVWEMLTPDQAAKMPADRSNRAFVDAALGWDGSGWPDFALYFPIVQAAGDARHYGAAVPRPQAQRAFAEGAAAVFGPDAARFALDQPLPEAEQNQREAEQFDAHCEAMPRDLMSGMVEAQRLRDASLARAALQALDQTGGPVVVIAGTGHSRTDWGAPAAIAAAAPDLSVFALGQMEADPDANAPWDAWIVTPPTERPDPCDAFR</sequence>
<dbReference type="Pfam" id="PF04187">
    <property type="entry name" value="Cofac_haem_bdg"/>
    <property type="match status" value="1"/>
</dbReference>
<keyword evidence="1" id="KW-0732">Signal</keyword>
<proteinExistence type="predicted"/>
<reference evidence="3 4" key="1">
    <citation type="submission" date="2022-10" db="EMBL/GenBank/DDBJ databases">
        <title>Pararhodobacter sp. nov., isolated from marine algae.</title>
        <authorList>
            <person name="Choi B.J."/>
            <person name="Kim J.M."/>
            <person name="Lee J.K."/>
            <person name="Choi D.G."/>
            <person name="Jeon C.O."/>
        </authorList>
    </citation>
    <scope>NUCLEOTIDE SEQUENCE [LARGE SCALE GENOMIC DNA]</scope>
    <source>
        <strain evidence="3 4">ZQ420</strain>
    </source>
</reference>